<feature type="transmembrane region" description="Helical" evidence="1">
    <location>
        <begin position="208"/>
        <end position="229"/>
    </location>
</feature>
<protein>
    <submittedName>
        <fullName evidence="3">Membrane protein-like protein</fullName>
    </submittedName>
</protein>
<sequence length="433" mass="47309">MNSGPNEPEWHYLQHTKVRGPVSMEELSALMAAGTVSEDTLVAAKGSSQWQSIGEVLNDYRAGRFVGPDLPPLPGTATVRPKSLLDQIGETLNQVAGTEKLEGFSLSGIFSETFKKRTVAEMEEYLIVGTPTTTPKIAEVETGWPKPWLFARFLLIFGGLYLGFVLTFKAFANLSLVPGLILMGTSTVPIATLILFFELNTPRNISFYRLVVLMGFGGMASMFISLIGYDFGHLNWLGASSAGIVEELGKLAALILIIRSPRYKYILNGMLFGAAVGTGFAIFESAGFALSVLAQGYGSKAMMNNIEFRGILAPLMHIAWTAMVGAALWRVKRDQPITLPTLLNPRFYKVLLVAMVLHMIWNLHPGNSGASDFFKDFLLGTAAWFIIWGLVQQGLRQVRDEQREAASAEIAVRSMATPTVVEPPSPPSLETKI</sequence>
<feature type="transmembrane region" description="Helical" evidence="1">
    <location>
        <begin position="235"/>
        <end position="258"/>
    </location>
</feature>
<gene>
    <name evidence="3" type="ORF">Cflav_PD2659</name>
</gene>
<feature type="transmembrane region" description="Helical" evidence="1">
    <location>
        <begin position="311"/>
        <end position="331"/>
    </location>
</feature>
<feature type="transmembrane region" description="Helical" evidence="1">
    <location>
        <begin position="174"/>
        <end position="196"/>
    </location>
</feature>
<reference evidence="3 4" key="1">
    <citation type="journal article" date="2011" name="J. Bacteriol.">
        <title>Genome sequence of 'Pedosphaera parvula' Ellin514, an aerobic Verrucomicrobial isolate from pasture soil.</title>
        <authorList>
            <person name="Kant R."/>
            <person name="van Passel M.W."/>
            <person name="Sangwan P."/>
            <person name="Palva A."/>
            <person name="Lucas S."/>
            <person name="Copeland A."/>
            <person name="Lapidus A."/>
            <person name="Glavina Del Rio T."/>
            <person name="Dalin E."/>
            <person name="Tice H."/>
            <person name="Bruce D."/>
            <person name="Goodwin L."/>
            <person name="Pitluck S."/>
            <person name="Chertkov O."/>
            <person name="Larimer F.W."/>
            <person name="Land M.L."/>
            <person name="Hauser L."/>
            <person name="Brettin T.S."/>
            <person name="Detter J.C."/>
            <person name="Han S."/>
            <person name="de Vos W.M."/>
            <person name="Janssen P.H."/>
            <person name="Smidt H."/>
        </authorList>
    </citation>
    <scope>NUCLEOTIDE SEQUENCE [LARGE SCALE GENOMIC DNA]</scope>
    <source>
        <strain evidence="3 4">Ellin514</strain>
    </source>
</reference>
<dbReference type="GO" id="GO:0008233">
    <property type="term" value="F:peptidase activity"/>
    <property type="evidence" value="ECO:0007669"/>
    <property type="project" value="InterPro"/>
</dbReference>
<keyword evidence="1" id="KW-0472">Membrane</keyword>
<name>B9XKK0_PEDPL</name>
<dbReference type="InterPro" id="IPR025640">
    <property type="entry name" value="GYF_2"/>
</dbReference>
<feature type="transmembrane region" description="Helical" evidence="1">
    <location>
        <begin position="270"/>
        <end position="291"/>
    </location>
</feature>
<evidence type="ECO:0000313" key="3">
    <source>
        <dbReference type="EMBL" id="EEF59670.1"/>
    </source>
</evidence>
<organism evidence="3 4">
    <name type="scientific">Pedosphaera parvula (strain Ellin514)</name>
    <dbReference type="NCBI Taxonomy" id="320771"/>
    <lineage>
        <taxon>Bacteria</taxon>
        <taxon>Pseudomonadati</taxon>
        <taxon>Verrucomicrobiota</taxon>
        <taxon>Pedosphaerae</taxon>
        <taxon>Pedosphaerales</taxon>
        <taxon>Pedosphaeraceae</taxon>
        <taxon>Pedosphaera</taxon>
    </lineage>
</organism>
<evidence type="ECO:0000256" key="1">
    <source>
        <dbReference type="SAM" id="Phobius"/>
    </source>
</evidence>
<feature type="transmembrane region" description="Helical" evidence="1">
    <location>
        <begin position="373"/>
        <end position="391"/>
    </location>
</feature>
<accession>B9XKK0</accession>
<evidence type="ECO:0000259" key="2">
    <source>
        <dbReference type="Pfam" id="PF14237"/>
    </source>
</evidence>
<dbReference type="AlphaFoldDB" id="B9XKK0"/>
<dbReference type="RefSeq" id="WP_007416343.1">
    <property type="nucleotide sequence ID" value="NZ_ABOX02000025.1"/>
</dbReference>
<comment type="caution">
    <text evidence="3">The sequence shown here is derived from an EMBL/GenBank/DDBJ whole genome shotgun (WGS) entry which is preliminary data.</text>
</comment>
<dbReference type="Pfam" id="PF13367">
    <property type="entry name" value="PrsW-protease"/>
    <property type="match status" value="1"/>
</dbReference>
<dbReference type="STRING" id="320771.Cflav_PD2659"/>
<keyword evidence="1" id="KW-1133">Transmembrane helix</keyword>
<dbReference type="PANTHER" id="PTHR36844">
    <property type="entry name" value="PROTEASE PRSW"/>
    <property type="match status" value="1"/>
</dbReference>
<feature type="domain" description="GYF" evidence="2">
    <location>
        <begin position="10"/>
        <end position="56"/>
    </location>
</feature>
<dbReference type="EMBL" id="ABOX02000025">
    <property type="protein sequence ID" value="EEF59670.1"/>
    <property type="molecule type" value="Genomic_DNA"/>
</dbReference>
<dbReference type="Pfam" id="PF14237">
    <property type="entry name" value="GYF_2"/>
    <property type="match status" value="1"/>
</dbReference>
<keyword evidence="4" id="KW-1185">Reference proteome</keyword>
<feature type="transmembrane region" description="Helical" evidence="1">
    <location>
        <begin position="149"/>
        <end position="168"/>
    </location>
</feature>
<dbReference type="PANTHER" id="PTHR36844:SF1">
    <property type="entry name" value="PROTEASE PRSW"/>
    <property type="match status" value="1"/>
</dbReference>
<dbReference type="OrthoDB" id="153483at2"/>
<evidence type="ECO:0000313" key="4">
    <source>
        <dbReference type="Proteomes" id="UP000003688"/>
    </source>
</evidence>
<feature type="transmembrane region" description="Helical" evidence="1">
    <location>
        <begin position="343"/>
        <end position="361"/>
    </location>
</feature>
<dbReference type="Proteomes" id="UP000003688">
    <property type="component" value="Unassembled WGS sequence"/>
</dbReference>
<dbReference type="InterPro" id="IPR026898">
    <property type="entry name" value="PrsW"/>
</dbReference>
<proteinExistence type="predicted"/>
<keyword evidence="1" id="KW-0812">Transmembrane</keyword>